<reference evidence="2 3" key="1">
    <citation type="submission" date="2019-05" db="EMBL/GenBank/DDBJ databases">
        <title>Emergence of the Ug99 lineage of the wheat stem rust pathogen through somatic hybridization.</title>
        <authorList>
            <person name="Li F."/>
            <person name="Upadhyaya N.M."/>
            <person name="Sperschneider J."/>
            <person name="Matny O."/>
            <person name="Nguyen-Phuc H."/>
            <person name="Mago R."/>
            <person name="Raley C."/>
            <person name="Miller M.E."/>
            <person name="Silverstein K.A.T."/>
            <person name="Henningsen E."/>
            <person name="Hirsch C.D."/>
            <person name="Visser B."/>
            <person name="Pretorius Z.A."/>
            <person name="Steffenson B.J."/>
            <person name="Schwessinger B."/>
            <person name="Dodds P.N."/>
            <person name="Figueroa M."/>
        </authorList>
    </citation>
    <scope>NUCLEOTIDE SEQUENCE [LARGE SCALE GENOMIC DNA]</scope>
    <source>
        <strain evidence="2 3">Ug99</strain>
    </source>
</reference>
<dbReference type="Pfam" id="PF18376">
    <property type="entry name" value="MDD_C"/>
    <property type="match status" value="1"/>
</dbReference>
<sequence>MAVLVAERLHWRDLEALICVVSDQKKVTSLTSGMDGSVQMSKLLQHQIKKVVPERMKWMKSAIKQKYFDSFSALTMANSNQFHTICLDTQPPIFYLNNFSHSIIAVIKKLNRASKAKGNGCLAAYTFDASPTAVIYAPQRNMHKLLNLILHYFPLPGLRGRYPKIPTKV</sequence>
<dbReference type="GO" id="GO:0005829">
    <property type="term" value="C:cytosol"/>
    <property type="evidence" value="ECO:0007669"/>
    <property type="project" value="TreeGrafter"/>
</dbReference>
<name>A0A5B0MYW5_PUCGR</name>
<dbReference type="Proteomes" id="UP000325313">
    <property type="component" value="Unassembled WGS sequence"/>
</dbReference>
<dbReference type="InterPro" id="IPR041431">
    <property type="entry name" value="Mvd1_C"/>
</dbReference>
<evidence type="ECO:0000259" key="1">
    <source>
        <dbReference type="Pfam" id="PF18376"/>
    </source>
</evidence>
<accession>A0A5B0MYW5</accession>
<dbReference type="EMBL" id="VDEP01000439">
    <property type="protein sequence ID" value="KAA1082067.1"/>
    <property type="molecule type" value="Genomic_DNA"/>
</dbReference>
<proteinExistence type="predicted"/>
<evidence type="ECO:0000313" key="3">
    <source>
        <dbReference type="Proteomes" id="UP000325313"/>
    </source>
</evidence>
<dbReference type="GO" id="GO:0019287">
    <property type="term" value="P:isopentenyl diphosphate biosynthetic process, mevalonate pathway"/>
    <property type="evidence" value="ECO:0007669"/>
    <property type="project" value="TreeGrafter"/>
</dbReference>
<dbReference type="FunFam" id="3.30.70.890:FF:000038">
    <property type="entry name" value="Diphosphomevalonate decarboxylase"/>
    <property type="match status" value="1"/>
</dbReference>
<dbReference type="PANTHER" id="PTHR10977:SF3">
    <property type="entry name" value="DIPHOSPHOMEVALONATE DECARBOXYLASE"/>
    <property type="match status" value="1"/>
</dbReference>
<dbReference type="AlphaFoldDB" id="A0A5B0MYW5"/>
<gene>
    <name evidence="2" type="primary">MVD1_1</name>
    <name evidence="2" type="ORF">PGTUg99_011980</name>
</gene>
<dbReference type="GO" id="GO:0004163">
    <property type="term" value="F:diphosphomevalonate decarboxylase activity"/>
    <property type="evidence" value="ECO:0007669"/>
    <property type="project" value="TreeGrafter"/>
</dbReference>
<dbReference type="SUPFAM" id="SSF55060">
    <property type="entry name" value="GHMP Kinase, C-terminal domain"/>
    <property type="match status" value="1"/>
</dbReference>
<evidence type="ECO:0000313" key="2">
    <source>
        <dbReference type="EMBL" id="KAA1082067.1"/>
    </source>
</evidence>
<dbReference type="InterPro" id="IPR036554">
    <property type="entry name" value="GHMP_kinase_C_sf"/>
</dbReference>
<protein>
    <submittedName>
        <fullName evidence="2">Diphosphomevalonate decarboxylase</fullName>
    </submittedName>
</protein>
<organism evidence="2 3">
    <name type="scientific">Puccinia graminis f. sp. tritici</name>
    <dbReference type="NCBI Taxonomy" id="56615"/>
    <lineage>
        <taxon>Eukaryota</taxon>
        <taxon>Fungi</taxon>
        <taxon>Dikarya</taxon>
        <taxon>Basidiomycota</taxon>
        <taxon>Pucciniomycotina</taxon>
        <taxon>Pucciniomycetes</taxon>
        <taxon>Pucciniales</taxon>
        <taxon>Pucciniaceae</taxon>
        <taxon>Puccinia</taxon>
    </lineage>
</organism>
<comment type="caution">
    <text evidence="2">The sequence shown here is derived from an EMBL/GenBank/DDBJ whole genome shotgun (WGS) entry which is preliminary data.</text>
</comment>
<dbReference type="Gene3D" id="3.30.70.890">
    <property type="entry name" value="GHMP kinase, C-terminal domain"/>
    <property type="match status" value="1"/>
</dbReference>
<feature type="domain" description="Mvd1 C-terminal" evidence="1">
    <location>
        <begin position="16"/>
        <end position="155"/>
    </location>
</feature>
<dbReference type="PANTHER" id="PTHR10977">
    <property type="entry name" value="DIPHOSPHOMEVALONATE DECARBOXYLASE"/>
    <property type="match status" value="1"/>
</dbReference>